<organism evidence="1 2">
    <name type="scientific">Roseobacter sinensis</name>
    <dbReference type="NCBI Taxonomy" id="2931391"/>
    <lineage>
        <taxon>Bacteria</taxon>
        <taxon>Pseudomonadati</taxon>
        <taxon>Pseudomonadota</taxon>
        <taxon>Alphaproteobacteria</taxon>
        <taxon>Rhodobacterales</taxon>
        <taxon>Roseobacteraceae</taxon>
        <taxon>Roseobacter</taxon>
    </lineage>
</organism>
<dbReference type="PANTHER" id="PTHR43881:SF1">
    <property type="entry name" value="GAMMA-GLUTAMYLTRANSPEPTIDASE (AFU_ORTHOLOGUE AFUA_4G13580)"/>
    <property type="match status" value="1"/>
</dbReference>
<dbReference type="InterPro" id="IPR029055">
    <property type="entry name" value="Ntn_hydrolases_N"/>
</dbReference>
<dbReference type="PANTHER" id="PTHR43881">
    <property type="entry name" value="GAMMA-GLUTAMYLTRANSPEPTIDASE (AFU_ORTHOLOGUE AFUA_4G13580)"/>
    <property type="match status" value="1"/>
</dbReference>
<dbReference type="RefSeq" id="WP_263845557.1">
    <property type="nucleotide sequence ID" value="NZ_JALIEB010000014.1"/>
</dbReference>
<evidence type="ECO:0000313" key="1">
    <source>
        <dbReference type="EMBL" id="MCV3273332.1"/>
    </source>
</evidence>
<accession>A0ABT3BIG4</accession>
<comment type="caution">
    <text evidence="1">The sequence shown here is derived from an EMBL/GenBank/DDBJ whole genome shotgun (WGS) entry which is preliminary data.</text>
</comment>
<reference evidence="1 2" key="1">
    <citation type="submission" date="2022-04" db="EMBL/GenBank/DDBJ databases">
        <title>Roseobacter sp. WL0113 is a bacterium isolated from neritic sediment.</title>
        <authorList>
            <person name="Wang L."/>
            <person name="He W."/>
            <person name="Zhang D.-F."/>
        </authorList>
    </citation>
    <scope>NUCLEOTIDE SEQUENCE [LARGE SCALE GENOMIC DNA]</scope>
    <source>
        <strain evidence="1 2">WL0113</strain>
    </source>
</reference>
<dbReference type="Proteomes" id="UP001208690">
    <property type="component" value="Unassembled WGS sequence"/>
</dbReference>
<proteinExistence type="predicted"/>
<dbReference type="Gene3D" id="1.10.246.130">
    <property type="match status" value="1"/>
</dbReference>
<dbReference type="PRINTS" id="PR01210">
    <property type="entry name" value="GGTRANSPTASE"/>
</dbReference>
<sequence length="596" mass="63901">MRFTTRPEIKGTFGVCASTHWIASAVGMKLLEQGGSAFDAAAAMGFVLHVVEPHLNGPLGDMPALIRLAGDAAPTVVCGQGVAPAGATIEHYRAEGLDLIPGSGLLATVGPGAFDAWMLMLRDHGRLPLREVLAPAIYYARHGHPVLPRVAGTIAGLAEFFREEWPTSFETWLPNGSAPAAGELFRNPTLADTWDRLLAEAEATTGREAQIETARRTFREGFIAEAIDSWMRDACVMDAAGGRRKGVLTGQDLATWEATYEKPLDVDYEGWRVWKCGVWTQGPTLLQSLRILEGSGIGAMDPTGAAFVHHVVETMKLSYADREAYYGDPLHSDIPTASLLARDYAEGRRDLIGPTCSQAQRPGRIDGYEQWADAAAARASASHATGPGVGAGEPTMAHLTERRGDTVHIDVIDQWGNAVSATPSGGWLQSSPVVPGLGMPLNSRAQMFWLEEGLPSALAPGRRPRTTLSPSMAEAPDGTRHAFGTPGGDQQDQWQLILLLRLVHGDLNLQEAIDAPLFHTGHVQSSFYPRTARPGHLMLEPAFGKAVIDDLTARGHDVEVAEPWTVGRLTAASRASDGVLSAAATPRMMQAYAIGR</sequence>
<name>A0ABT3BIG4_9RHOB</name>
<gene>
    <name evidence="1" type="ORF">MUB52_18010</name>
</gene>
<dbReference type="InterPro" id="IPR043138">
    <property type="entry name" value="GGT_lsub"/>
</dbReference>
<dbReference type="Gene3D" id="3.60.20.40">
    <property type="match status" value="1"/>
</dbReference>
<dbReference type="InterPro" id="IPR043137">
    <property type="entry name" value="GGT_ssub_C"/>
</dbReference>
<protein>
    <submittedName>
        <fullName evidence="1">Gamma-glutamyltransferase family protein</fullName>
    </submittedName>
</protein>
<dbReference type="Pfam" id="PF01019">
    <property type="entry name" value="G_glu_transpept"/>
    <property type="match status" value="1"/>
</dbReference>
<keyword evidence="2" id="KW-1185">Reference proteome</keyword>
<dbReference type="SUPFAM" id="SSF56235">
    <property type="entry name" value="N-terminal nucleophile aminohydrolases (Ntn hydrolases)"/>
    <property type="match status" value="1"/>
</dbReference>
<dbReference type="InterPro" id="IPR052896">
    <property type="entry name" value="GGT-like_enzyme"/>
</dbReference>
<dbReference type="EMBL" id="JALIEB010000014">
    <property type="protein sequence ID" value="MCV3273332.1"/>
    <property type="molecule type" value="Genomic_DNA"/>
</dbReference>
<evidence type="ECO:0000313" key="2">
    <source>
        <dbReference type="Proteomes" id="UP001208690"/>
    </source>
</evidence>